<dbReference type="AlphaFoldDB" id="A0A1V3XIU1"/>
<protein>
    <submittedName>
        <fullName evidence="1">Uncharacterized protein</fullName>
    </submittedName>
</protein>
<accession>A0A1V3XIU1</accession>
<sequence>MNCGSSLSLNVSTRWGLSPRAFQIRPTVDFDSPLRSAIDLRDHLDAALGWLSSVSTSTCSIRSSVIVRGAPGRGSSVKPSNRSLTNRARHLHTVCGHTPTSAATSLLDLPVAQHNTIRDRCASACEDFGRRAQRSNVCRSSSVNVNSATGRPLLATNKAYIYSFNFWRRTLAQLMPVLRAVAQDRNGHELVRTYPAETGLHGRASCGCAGPALIQSPADGVTELHCVAVVLADFQGLAVDGVEGLRVDLRLRCCGQTAWAARQPVIARFGPTREVPVRRPGEWPPARCRRSRRHGG</sequence>
<gene>
    <name evidence="1" type="ORF">BZL30_2590</name>
</gene>
<evidence type="ECO:0000313" key="2">
    <source>
        <dbReference type="Proteomes" id="UP000189229"/>
    </source>
</evidence>
<name>A0A1V3XIU1_MYCKA</name>
<proteinExistence type="predicted"/>
<reference evidence="1 2" key="1">
    <citation type="submission" date="2017-02" db="EMBL/GenBank/DDBJ databases">
        <title>Complete genome sequences of Mycobacterium kansasii strains isolated from rhesus macaques.</title>
        <authorList>
            <person name="Panda A."/>
            <person name="Nagaraj S."/>
            <person name="Zhao X."/>
            <person name="Tettelin H."/>
            <person name="Detolla L.J."/>
        </authorList>
    </citation>
    <scope>NUCLEOTIDE SEQUENCE [LARGE SCALE GENOMIC DNA]</scope>
    <source>
        <strain evidence="1 2">11-3813</strain>
    </source>
</reference>
<dbReference type="EMBL" id="MVBM01000002">
    <property type="protein sequence ID" value="OOK79115.1"/>
    <property type="molecule type" value="Genomic_DNA"/>
</dbReference>
<dbReference type="Proteomes" id="UP000189229">
    <property type="component" value="Unassembled WGS sequence"/>
</dbReference>
<evidence type="ECO:0000313" key="1">
    <source>
        <dbReference type="EMBL" id="OOK79115.1"/>
    </source>
</evidence>
<comment type="caution">
    <text evidence="1">The sequence shown here is derived from an EMBL/GenBank/DDBJ whole genome shotgun (WGS) entry which is preliminary data.</text>
</comment>
<organism evidence="1 2">
    <name type="scientific">Mycobacterium kansasii</name>
    <dbReference type="NCBI Taxonomy" id="1768"/>
    <lineage>
        <taxon>Bacteria</taxon>
        <taxon>Bacillati</taxon>
        <taxon>Actinomycetota</taxon>
        <taxon>Actinomycetes</taxon>
        <taxon>Mycobacteriales</taxon>
        <taxon>Mycobacteriaceae</taxon>
        <taxon>Mycobacterium</taxon>
    </lineage>
</organism>